<dbReference type="CDD" id="cd02440">
    <property type="entry name" value="AdoMet_MTases"/>
    <property type="match status" value="1"/>
</dbReference>
<dbReference type="KEGG" id="ido:I598_2539"/>
<dbReference type="AlphaFoldDB" id="A0A161HZL8"/>
<dbReference type="InterPro" id="IPR053173">
    <property type="entry name" value="SAM-binding_MTase"/>
</dbReference>
<dbReference type="Proteomes" id="UP000076794">
    <property type="component" value="Chromosome"/>
</dbReference>
<proteinExistence type="predicted"/>
<keyword evidence="2" id="KW-1185">Reference proteome</keyword>
<dbReference type="SUPFAM" id="SSF53335">
    <property type="entry name" value="S-adenosyl-L-methionine-dependent methyltransferases"/>
    <property type="match status" value="1"/>
</dbReference>
<dbReference type="STRING" id="1300344.I598_2539"/>
<evidence type="ECO:0000313" key="2">
    <source>
        <dbReference type="Proteomes" id="UP000076794"/>
    </source>
</evidence>
<dbReference type="Gene3D" id="3.40.50.150">
    <property type="entry name" value="Vaccinia Virus protein VP39"/>
    <property type="match status" value="1"/>
</dbReference>
<accession>A0A161HZL8</accession>
<dbReference type="RefSeq" id="WP_068203255.1">
    <property type="nucleotide sequence ID" value="NZ_CP014209.1"/>
</dbReference>
<dbReference type="EMBL" id="CP014209">
    <property type="protein sequence ID" value="ANC32073.1"/>
    <property type="molecule type" value="Genomic_DNA"/>
</dbReference>
<dbReference type="OrthoDB" id="9801363at2"/>
<gene>
    <name evidence="1" type="ORF">I598_2539</name>
</gene>
<reference evidence="1 2" key="1">
    <citation type="submission" date="2016-01" db="EMBL/GenBank/DDBJ databases">
        <title>Complete genome sequence of a soil Actinobacterium, Isoptericola dokdonensis DS-3.</title>
        <authorList>
            <person name="Kwon S.-K."/>
            <person name="Kim J.F."/>
        </authorList>
    </citation>
    <scope>NUCLEOTIDE SEQUENCE [LARGE SCALE GENOMIC DNA]</scope>
    <source>
        <strain evidence="1 2">DS-3</strain>
    </source>
</reference>
<dbReference type="PANTHER" id="PTHR45128">
    <property type="entry name" value="METHYLTRANSFERASE TYPE 11"/>
    <property type="match status" value="1"/>
</dbReference>
<sequence length="363" mass="39208">MDDTRATDVAPVADDEPREPLADRVFEVGVAAMECLSIHLGDKLGWYRELAASGPLTPADLAARTRTQERYAREWCEQQAVAGFLVADETGPDRRFRLDDEGVAVFTDAASTDFLAPLARFVTAATVQAPALLDAYRDGGGVSWDQLGDDVRAGQADMNRPWFEQVLPGELAAVPHLHEILSRPGALVADVGCGFGWSTIALARAYPQARFVGVDVDAPSVEAARVNALDAGTVNATFETSWQDAPAGPYDLAFLFECLHDMPHPVDVLTEVRASLADGGRVVVMDEAADDVYTAPGDQVQRALYGYSVLCCLPDSLSHVGSVGTGTVMRRGTLARYARQAGFAVVEDLPIEDFGFWRFTELR</sequence>
<dbReference type="Pfam" id="PF13489">
    <property type="entry name" value="Methyltransf_23"/>
    <property type="match status" value="1"/>
</dbReference>
<name>A0A161HZL8_9MICO</name>
<dbReference type="PATRIC" id="fig|1300344.3.peg.2549"/>
<dbReference type="PANTHER" id="PTHR45128:SF2">
    <property type="entry name" value="METHYLTRANSFERASE DOMAIN-CONTAINING PROTEIN"/>
    <property type="match status" value="1"/>
</dbReference>
<dbReference type="InterPro" id="IPR029063">
    <property type="entry name" value="SAM-dependent_MTases_sf"/>
</dbReference>
<evidence type="ECO:0000313" key="1">
    <source>
        <dbReference type="EMBL" id="ANC32073.1"/>
    </source>
</evidence>
<organism evidence="1 2">
    <name type="scientific">Isoptericola dokdonensis DS-3</name>
    <dbReference type="NCBI Taxonomy" id="1300344"/>
    <lineage>
        <taxon>Bacteria</taxon>
        <taxon>Bacillati</taxon>
        <taxon>Actinomycetota</taxon>
        <taxon>Actinomycetes</taxon>
        <taxon>Micrococcales</taxon>
        <taxon>Promicromonosporaceae</taxon>
        <taxon>Isoptericola</taxon>
    </lineage>
</organism>
<protein>
    <submittedName>
        <fullName evidence="1">Uncharacterized protein</fullName>
    </submittedName>
</protein>